<evidence type="ECO:0000313" key="1">
    <source>
        <dbReference type="EMBL" id="AJQ94454.1"/>
    </source>
</evidence>
<evidence type="ECO:0000313" key="2">
    <source>
        <dbReference type="Proteomes" id="UP000032266"/>
    </source>
</evidence>
<keyword evidence="2" id="KW-1185">Reference proteome</keyword>
<reference evidence="1 2" key="1">
    <citation type="submission" date="2014-01" db="EMBL/GenBank/DDBJ databases">
        <title>Full genme sequencing of cellulolytic bacterium Gynuella sunshinyii YC6258T gen. nov., sp. nov.</title>
        <authorList>
            <person name="Khan H."/>
            <person name="Chung E.J."/>
            <person name="Chung Y.R."/>
        </authorList>
    </citation>
    <scope>NUCLEOTIDE SEQUENCE [LARGE SCALE GENOMIC DNA]</scope>
    <source>
        <strain evidence="1 2">YC6258</strain>
    </source>
</reference>
<dbReference type="Proteomes" id="UP000032266">
    <property type="component" value="Chromosome"/>
</dbReference>
<name>A0A0C5VVG4_9GAMM</name>
<protein>
    <submittedName>
        <fullName evidence="1">Uncharacterized protein</fullName>
    </submittedName>
</protein>
<dbReference type="AlphaFoldDB" id="A0A0C5VVG4"/>
<dbReference type="EMBL" id="CP007142">
    <property type="protein sequence ID" value="AJQ94454.1"/>
    <property type="molecule type" value="Genomic_DNA"/>
</dbReference>
<organism evidence="1 2">
    <name type="scientific">Gynuella sunshinyii YC6258</name>
    <dbReference type="NCBI Taxonomy" id="1445510"/>
    <lineage>
        <taxon>Bacteria</taxon>
        <taxon>Pseudomonadati</taxon>
        <taxon>Pseudomonadota</taxon>
        <taxon>Gammaproteobacteria</taxon>
        <taxon>Oceanospirillales</taxon>
        <taxon>Saccharospirillaceae</taxon>
        <taxon>Gynuella</taxon>
    </lineage>
</organism>
<gene>
    <name evidence="1" type="ORF">YC6258_02416</name>
</gene>
<dbReference type="STRING" id="1445510.YC6258_02416"/>
<sequence>MATKTIARQRVGTSIKTREFVVGRLTVSKLFQSHRSENDKAEAFSLREHIGDIHPIPGQI</sequence>
<proteinExistence type="predicted"/>
<accession>A0A0C5VVG4</accession>
<dbReference type="KEGG" id="gsn:YC6258_02416"/>
<dbReference type="HOGENOM" id="CLU_2935063_0_0_6"/>